<dbReference type="AlphaFoldDB" id="A0AAE9ZX11"/>
<dbReference type="KEGG" id="slom:PXH66_20085"/>
<dbReference type="Pfam" id="PF10442">
    <property type="entry name" value="FIST_C"/>
    <property type="match status" value="1"/>
</dbReference>
<dbReference type="Proteomes" id="UP001218638">
    <property type="component" value="Chromosome"/>
</dbReference>
<dbReference type="InterPro" id="IPR019494">
    <property type="entry name" value="FIST_C"/>
</dbReference>
<dbReference type="SMART" id="SM01204">
    <property type="entry name" value="FIST_C"/>
    <property type="match status" value="1"/>
</dbReference>
<protein>
    <submittedName>
        <fullName evidence="3">FIST N-terminal domain-containing protein</fullName>
    </submittedName>
</protein>
<dbReference type="SMART" id="SM00897">
    <property type="entry name" value="FIST"/>
    <property type="match status" value="1"/>
</dbReference>
<dbReference type="PANTHER" id="PTHR40252:SF2">
    <property type="entry name" value="BLR0328 PROTEIN"/>
    <property type="match status" value="1"/>
</dbReference>
<feature type="domain" description="FIST C-domain" evidence="2">
    <location>
        <begin position="216"/>
        <end position="353"/>
    </location>
</feature>
<keyword evidence="4" id="KW-1185">Reference proteome</keyword>
<feature type="domain" description="FIST" evidence="1">
    <location>
        <begin position="22"/>
        <end position="215"/>
    </location>
</feature>
<accession>A0AAE9ZX11</accession>
<evidence type="ECO:0000259" key="1">
    <source>
        <dbReference type="SMART" id="SM00897"/>
    </source>
</evidence>
<name>A0AAE9ZX11_9BACT</name>
<proteinExistence type="predicted"/>
<sequence length="376" mass="39492">MKSSTLHWRDGAWVAPDDLVPSPQLILVFGAGDVLRHAAARAELRSRFPGAEIAGCSTAGEIAGRVVSDGGAVALAVEFGSTRVRGVSQRISQVQDSERVGEELAASLRADDLAHVLILSDGLQVNGAALARGLRAGLPAAVSATGGLAGDGPRFAETTVLYGDEASTGLVVAIGLYGSNLEVRWGSAGGWEAFGPKRLVTRAEDNVLFELDGQPALALYKTYLGDRADGLPATGLLFPLELLPETDAEPSVVRTILAMDEAAQSLTFAGDVPEGRQVRLMKSTIDKLIWGAEQAAEVVEPTCPVEVALLVSCVGRRLLLDQRVEEEIEAVMTELGNPRGAVGFYSYGEIGPAGLAHGCNLHNQTMTLTTLAERSI</sequence>
<reference evidence="3" key="1">
    <citation type="submission" date="2023-03" db="EMBL/GenBank/DDBJ databases">
        <title>Lomoglobus Profundus gen. nov., sp. nov., a novel member of the phylum Verrucomicrobia, isolated from deep-marine sediment of South China Sea.</title>
        <authorList>
            <person name="Ahmad T."/>
            <person name="Ishaq S.E."/>
            <person name="Wang F."/>
        </authorList>
    </citation>
    <scope>NUCLEOTIDE SEQUENCE</scope>
    <source>
        <strain evidence="3">LMO-M01</strain>
    </source>
</reference>
<organism evidence="3 4">
    <name type="scientific">Synoicihabitans lomoniglobus</name>
    <dbReference type="NCBI Taxonomy" id="2909285"/>
    <lineage>
        <taxon>Bacteria</taxon>
        <taxon>Pseudomonadati</taxon>
        <taxon>Verrucomicrobiota</taxon>
        <taxon>Opitutia</taxon>
        <taxon>Opitutales</taxon>
        <taxon>Opitutaceae</taxon>
        <taxon>Synoicihabitans</taxon>
    </lineage>
</organism>
<dbReference type="RefSeq" id="WP_330929933.1">
    <property type="nucleotide sequence ID" value="NZ_CP119075.1"/>
</dbReference>
<dbReference type="Pfam" id="PF08495">
    <property type="entry name" value="FIST"/>
    <property type="match status" value="1"/>
</dbReference>
<evidence type="ECO:0000259" key="2">
    <source>
        <dbReference type="SMART" id="SM01204"/>
    </source>
</evidence>
<dbReference type="PANTHER" id="PTHR40252">
    <property type="entry name" value="BLR0328 PROTEIN"/>
    <property type="match status" value="1"/>
</dbReference>
<gene>
    <name evidence="3" type="ORF">PXH66_20085</name>
</gene>
<dbReference type="InterPro" id="IPR013702">
    <property type="entry name" value="FIST_domain_N"/>
</dbReference>
<evidence type="ECO:0000313" key="4">
    <source>
        <dbReference type="Proteomes" id="UP001218638"/>
    </source>
</evidence>
<evidence type="ECO:0000313" key="3">
    <source>
        <dbReference type="EMBL" id="WED64649.1"/>
    </source>
</evidence>
<dbReference type="EMBL" id="CP119075">
    <property type="protein sequence ID" value="WED64649.1"/>
    <property type="molecule type" value="Genomic_DNA"/>
</dbReference>